<organism evidence="3 4">
    <name type="scientific">Oikopleura dioica</name>
    <name type="common">Tunicate</name>
    <dbReference type="NCBI Taxonomy" id="34765"/>
    <lineage>
        <taxon>Eukaryota</taxon>
        <taxon>Metazoa</taxon>
        <taxon>Chordata</taxon>
        <taxon>Tunicata</taxon>
        <taxon>Appendicularia</taxon>
        <taxon>Copelata</taxon>
        <taxon>Oikopleuridae</taxon>
        <taxon>Oikopleura</taxon>
    </lineage>
</organism>
<dbReference type="InterPro" id="IPR013149">
    <property type="entry name" value="ADH-like_C"/>
</dbReference>
<dbReference type="Proteomes" id="UP001158576">
    <property type="component" value="Chromosome XSR"/>
</dbReference>
<dbReference type="Pfam" id="PF00107">
    <property type="entry name" value="ADH_zinc_N"/>
    <property type="match status" value="1"/>
</dbReference>
<keyword evidence="4" id="KW-1185">Reference proteome</keyword>
<evidence type="ECO:0000313" key="3">
    <source>
        <dbReference type="EMBL" id="CAG5096788.1"/>
    </source>
</evidence>
<proteinExistence type="predicted"/>
<keyword evidence="1" id="KW-0521">NADP</keyword>
<dbReference type="PANTHER" id="PTHR44154">
    <property type="entry name" value="QUINONE OXIDOREDUCTASE"/>
    <property type="match status" value="1"/>
</dbReference>
<gene>
    <name evidence="3" type="ORF">OKIOD_LOCUS6338</name>
</gene>
<accession>A0ABN7SJT9</accession>
<dbReference type="InterPro" id="IPR011032">
    <property type="entry name" value="GroES-like_sf"/>
</dbReference>
<protein>
    <submittedName>
        <fullName evidence="3">Oidioi.mRNA.OKI2018_I69.XSR.g14780.t1.cds</fullName>
    </submittedName>
</protein>
<reference evidence="3 4" key="1">
    <citation type="submission" date="2021-04" db="EMBL/GenBank/DDBJ databases">
        <authorList>
            <person name="Bliznina A."/>
        </authorList>
    </citation>
    <scope>NUCLEOTIDE SEQUENCE [LARGE SCALE GENOMIC DNA]</scope>
</reference>
<feature type="domain" description="Enoyl reductase (ER)" evidence="2">
    <location>
        <begin position="28"/>
        <end position="313"/>
    </location>
</feature>
<dbReference type="InterPro" id="IPR051603">
    <property type="entry name" value="Zinc-ADH_QOR/CCCR"/>
</dbReference>
<dbReference type="SMART" id="SM00829">
    <property type="entry name" value="PKS_ER"/>
    <property type="match status" value="1"/>
</dbReference>
<evidence type="ECO:0000313" key="4">
    <source>
        <dbReference type="Proteomes" id="UP001158576"/>
    </source>
</evidence>
<dbReference type="InterPro" id="IPR020843">
    <property type="entry name" value="ER"/>
</dbReference>
<dbReference type="EMBL" id="OU015569">
    <property type="protein sequence ID" value="CAG5096788.1"/>
    <property type="molecule type" value="Genomic_DNA"/>
</dbReference>
<dbReference type="PANTHER" id="PTHR44154:SF1">
    <property type="entry name" value="QUINONE OXIDOREDUCTASE"/>
    <property type="match status" value="1"/>
</dbReference>
<dbReference type="Gene3D" id="3.90.180.10">
    <property type="entry name" value="Medium-chain alcohol dehydrogenases, catalytic domain"/>
    <property type="match status" value="1"/>
</dbReference>
<evidence type="ECO:0000256" key="1">
    <source>
        <dbReference type="ARBA" id="ARBA00022857"/>
    </source>
</evidence>
<sequence length="320" mass="35019">MDRTGFVIRDGMRLKSEKFKGILLKDYGPASSMQWSGLDELDFRLMATDVLIKIRATSVNHFDVLLRSGYFSQGLTEFDLGDRVYTVISTKTGTYAKYCVASVLNGSVHALPDSVSFAEGACYGLPYFVAHRILAKISRLPPRGSLLVKGASGAVGNALSQIGRALNLRVYGTAGSFNGQKAAKECGCLQVFNHADNTNEELVKMVKSRIGGIDLLVESKPENLQTDLAMMNPGGRVILLGPHEQKVQLYLRPFLAKEVYLSGINLANAKAAGFLARNKIVPKIETKFNIKDASIAHLYKEDETRKRSGQIVLLIGDSEK</sequence>
<evidence type="ECO:0000259" key="2">
    <source>
        <dbReference type="SMART" id="SM00829"/>
    </source>
</evidence>
<dbReference type="SUPFAM" id="SSF50129">
    <property type="entry name" value="GroES-like"/>
    <property type="match status" value="1"/>
</dbReference>
<name>A0ABN7SJT9_OIKDI</name>
<dbReference type="SUPFAM" id="SSF51735">
    <property type="entry name" value="NAD(P)-binding Rossmann-fold domains"/>
    <property type="match status" value="1"/>
</dbReference>
<dbReference type="InterPro" id="IPR036291">
    <property type="entry name" value="NAD(P)-bd_dom_sf"/>
</dbReference>